<keyword evidence="3" id="KW-1185">Reference proteome</keyword>
<feature type="compositionally biased region" description="Basic and acidic residues" evidence="1">
    <location>
        <begin position="9"/>
        <end position="23"/>
    </location>
</feature>
<protein>
    <submittedName>
        <fullName evidence="2">Uncharacterized protein</fullName>
    </submittedName>
</protein>
<gene>
    <name evidence="2" type="ORF">AABB28_08455</name>
</gene>
<evidence type="ECO:0000256" key="1">
    <source>
        <dbReference type="SAM" id="MobiDB-lite"/>
    </source>
</evidence>
<dbReference type="AlphaFoldDB" id="A0AAN0M8W2"/>
<reference evidence="2 3" key="1">
    <citation type="submission" date="2024-04" db="EMBL/GenBank/DDBJ databases">
        <title>Phylogenomic analyses of a clade within the roseobacter group suggest taxonomic reassignments of species of the genera Aestuariivita, Citreicella, Loktanella, Nautella, Pelagibaca, Ruegeria, Thalassobius, Thiobacimonas and Tropicibacter, and the proposal o.</title>
        <authorList>
            <person name="Jeon C.O."/>
        </authorList>
    </citation>
    <scope>NUCLEOTIDE SEQUENCE [LARGE SCALE GENOMIC DNA]</scope>
    <source>
        <strain evidence="2 3">G8-12</strain>
    </source>
</reference>
<sequence>MTGMIVSEKLPRKPAERQKDELSDLREKHCLNSTIVVPDAAAPIEITADLMRRSIDVGMTLRSPDDKKSTKARVNWLLRQVKTTQVEELFVRLLWPGASESTQYPVSELRKNLDIASHGKNWTCRV</sequence>
<dbReference type="RefSeq" id="WP_342071620.1">
    <property type="nucleotide sequence ID" value="NZ_CP151762.1"/>
</dbReference>
<feature type="region of interest" description="Disordered" evidence="1">
    <location>
        <begin position="1"/>
        <end position="23"/>
    </location>
</feature>
<dbReference type="EMBL" id="CP151762">
    <property type="protein sequence ID" value="WZU65273.1"/>
    <property type="molecule type" value="Genomic_DNA"/>
</dbReference>
<evidence type="ECO:0000313" key="3">
    <source>
        <dbReference type="Proteomes" id="UP001451782"/>
    </source>
</evidence>
<dbReference type="Proteomes" id="UP001451782">
    <property type="component" value="Chromosome"/>
</dbReference>
<dbReference type="KEGG" id="yag:AABB28_08455"/>
<evidence type="ECO:0000313" key="2">
    <source>
        <dbReference type="EMBL" id="WZU65273.1"/>
    </source>
</evidence>
<accession>A0AAN0M8W2</accession>
<name>A0AAN0M8W2_9RHOB</name>
<proteinExistence type="predicted"/>
<organism evidence="2 3">
    <name type="scientific">Yoonia algicola</name>
    <dbReference type="NCBI Taxonomy" id="3137368"/>
    <lineage>
        <taxon>Bacteria</taxon>
        <taxon>Pseudomonadati</taxon>
        <taxon>Pseudomonadota</taxon>
        <taxon>Alphaproteobacteria</taxon>
        <taxon>Rhodobacterales</taxon>
        <taxon>Paracoccaceae</taxon>
        <taxon>Yoonia</taxon>
    </lineage>
</organism>